<sequence length="143" mass="15723">MSSRYTNKNGSNVTSSSASSRSSAIYQELAAKFDDRIQELRRIQSELQSYISNQGPPSPPASDIDSREADEDGTAGRGKTAMDIFAQMVDDMMMEIVYSCHRETKEAAGVCYMCSKRSAATGNFGAFYYNQSTESSGEYGEKK</sequence>
<feature type="non-terminal residue" evidence="1">
    <location>
        <position position="143"/>
    </location>
</feature>
<proteinExistence type="predicted"/>
<evidence type="ECO:0000313" key="2">
    <source>
        <dbReference type="Proteomes" id="UP001145114"/>
    </source>
</evidence>
<protein>
    <submittedName>
        <fullName evidence="1">Uncharacterized protein</fullName>
    </submittedName>
</protein>
<organism evidence="1 2">
    <name type="scientific">Spiromyces aspiralis</name>
    <dbReference type="NCBI Taxonomy" id="68401"/>
    <lineage>
        <taxon>Eukaryota</taxon>
        <taxon>Fungi</taxon>
        <taxon>Fungi incertae sedis</taxon>
        <taxon>Zoopagomycota</taxon>
        <taxon>Kickxellomycotina</taxon>
        <taxon>Kickxellomycetes</taxon>
        <taxon>Kickxellales</taxon>
        <taxon>Kickxellaceae</taxon>
        <taxon>Spiromyces</taxon>
    </lineage>
</organism>
<accession>A0ACC1HGD8</accession>
<reference evidence="1" key="1">
    <citation type="submission" date="2022-06" db="EMBL/GenBank/DDBJ databases">
        <title>Phylogenomic reconstructions and comparative analyses of Kickxellomycotina fungi.</title>
        <authorList>
            <person name="Reynolds N.K."/>
            <person name="Stajich J.E."/>
            <person name="Barry K."/>
            <person name="Grigoriev I.V."/>
            <person name="Crous P."/>
            <person name="Smith M.E."/>
        </authorList>
    </citation>
    <scope>NUCLEOTIDE SEQUENCE</scope>
    <source>
        <strain evidence="1">RSA 2271</strain>
    </source>
</reference>
<comment type="caution">
    <text evidence="1">The sequence shown here is derived from an EMBL/GenBank/DDBJ whole genome shotgun (WGS) entry which is preliminary data.</text>
</comment>
<dbReference type="EMBL" id="JAMZIH010005673">
    <property type="protein sequence ID" value="KAJ1674808.1"/>
    <property type="molecule type" value="Genomic_DNA"/>
</dbReference>
<keyword evidence="2" id="KW-1185">Reference proteome</keyword>
<gene>
    <name evidence="1" type="ORF">EV182_002522</name>
</gene>
<dbReference type="Proteomes" id="UP001145114">
    <property type="component" value="Unassembled WGS sequence"/>
</dbReference>
<name>A0ACC1HGD8_9FUNG</name>
<evidence type="ECO:0000313" key="1">
    <source>
        <dbReference type="EMBL" id="KAJ1674808.1"/>
    </source>
</evidence>